<reference evidence="1" key="1">
    <citation type="submission" date="2020-05" db="EMBL/GenBank/DDBJ databases">
        <authorList>
            <person name="Chiriac C."/>
            <person name="Salcher M."/>
            <person name="Ghai R."/>
            <person name="Kavagutti S V."/>
        </authorList>
    </citation>
    <scope>NUCLEOTIDE SEQUENCE</scope>
</reference>
<proteinExistence type="predicted"/>
<sequence length="45" mass="4904">MQDMKMTGALTQVWITVTDADGSSRLESRWTSAEQATVLHATHAA</sequence>
<dbReference type="AlphaFoldDB" id="A0A6J6SMQ1"/>
<accession>A0A6J6SMQ1</accession>
<organism evidence="1">
    <name type="scientific">freshwater metagenome</name>
    <dbReference type="NCBI Taxonomy" id="449393"/>
    <lineage>
        <taxon>unclassified sequences</taxon>
        <taxon>metagenomes</taxon>
        <taxon>ecological metagenomes</taxon>
    </lineage>
</organism>
<name>A0A6J6SMQ1_9ZZZZ</name>
<protein>
    <submittedName>
        <fullName evidence="1">Unannotated protein</fullName>
    </submittedName>
</protein>
<evidence type="ECO:0000313" key="1">
    <source>
        <dbReference type="EMBL" id="CAB4736201.1"/>
    </source>
</evidence>
<gene>
    <name evidence="1" type="ORF">UFOPK2761_00925</name>
</gene>
<dbReference type="EMBL" id="CAEZYQ010000005">
    <property type="protein sequence ID" value="CAB4736201.1"/>
    <property type="molecule type" value="Genomic_DNA"/>
</dbReference>